<accession>A0ABT7NQP0</accession>
<organism evidence="1 2">
    <name type="scientific">Sphingobacterium hotanense</name>
    <dbReference type="NCBI Taxonomy" id="649196"/>
    <lineage>
        <taxon>Bacteria</taxon>
        <taxon>Pseudomonadati</taxon>
        <taxon>Bacteroidota</taxon>
        <taxon>Sphingobacteriia</taxon>
        <taxon>Sphingobacteriales</taxon>
        <taxon>Sphingobacteriaceae</taxon>
        <taxon>Sphingobacterium</taxon>
    </lineage>
</organism>
<proteinExistence type="predicted"/>
<sequence length="184" mass="21561">MKHLLFILFLIPFFSVCQELPYKDGDIVYELSLENNHLSKEEIFNRTIDFVENTLKKGSVFIQTQDLVDGTILTIGKTAFNERNRSWVKYEFGFAVWSRFKMDFDISDGRSVIRIYSIEISKSSGAEEHYRKLTDDAAEGKLYLSRIKDGKLKNKRQKEFEQKAEDINNTFYTVLALYKRAINN</sequence>
<evidence type="ECO:0000313" key="1">
    <source>
        <dbReference type="EMBL" id="MDM1049506.1"/>
    </source>
</evidence>
<evidence type="ECO:0000313" key="2">
    <source>
        <dbReference type="Proteomes" id="UP001170954"/>
    </source>
</evidence>
<dbReference type="RefSeq" id="WP_286651915.1">
    <property type="nucleotide sequence ID" value="NZ_JACAGK010000048.1"/>
</dbReference>
<dbReference type="Proteomes" id="UP001170954">
    <property type="component" value="Unassembled WGS sequence"/>
</dbReference>
<name>A0ABT7NQP0_9SPHI</name>
<gene>
    <name evidence="1" type="ORF">HX018_14800</name>
</gene>
<protein>
    <submittedName>
        <fullName evidence="1">DUF4468 domain-containing protein</fullName>
    </submittedName>
</protein>
<reference evidence="1" key="1">
    <citation type="submission" date="2020-06" db="EMBL/GenBank/DDBJ databases">
        <authorList>
            <person name="Dong N."/>
        </authorList>
    </citation>
    <scope>NUCLEOTIDE SEQUENCE</scope>
    <source>
        <strain evidence="1">R1692</strain>
    </source>
</reference>
<dbReference type="Gene3D" id="3.30.530.80">
    <property type="match status" value="1"/>
</dbReference>
<reference evidence="1" key="2">
    <citation type="journal article" date="2022" name="Sci. Total Environ.">
        <title>Prevalence, transmission, and molecular epidemiology of tet(X)-positive bacteria among humans, animals, and environmental niches in China: An epidemiological, and genomic-based study.</title>
        <authorList>
            <person name="Dong N."/>
            <person name="Zeng Y."/>
            <person name="Cai C."/>
            <person name="Sun C."/>
            <person name="Lu J."/>
            <person name="Liu C."/>
            <person name="Zhou H."/>
            <person name="Sun Q."/>
            <person name="Shu L."/>
            <person name="Wang H."/>
            <person name="Wang Y."/>
            <person name="Wang S."/>
            <person name="Wu C."/>
            <person name="Chan E.W."/>
            <person name="Chen G."/>
            <person name="Shen Z."/>
            <person name="Chen S."/>
            <person name="Zhang R."/>
        </authorList>
    </citation>
    <scope>NUCLEOTIDE SEQUENCE</scope>
    <source>
        <strain evidence="1">R1692</strain>
    </source>
</reference>
<comment type="caution">
    <text evidence="1">The sequence shown here is derived from an EMBL/GenBank/DDBJ whole genome shotgun (WGS) entry which is preliminary data.</text>
</comment>
<dbReference type="EMBL" id="JACAGK010000048">
    <property type="protein sequence ID" value="MDM1049506.1"/>
    <property type="molecule type" value="Genomic_DNA"/>
</dbReference>
<keyword evidence="2" id="KW-1185">Reference proteome</keyword>